<dbReference type="EMBL" id="JABFMT010000049">
    <property type="protein sequence ID" value="NUU04581.1"/>
    <property type="molecule type" value="Genomic_DNA"/>
</dbReference>
<sequence>MTKREIIHKELDALYQDGTKLGVAFQKKEEKQFEYDYQRWYTKALKAVASLAPDRLAEFRAYYEIDPKRKSLGYGTYVIQDFIKGVAPSPLHYSNFDTRSQTLKCFFNQLTILSAVSERIDSVLANIEGELYAEIQDGEIVVARQLSKVSVRAAGALVGVLIEGHLQKVANTHNVKVAKKNPTIADLNDPLKAASIIDTPTWRKISYLADIRNICSHKKDTEPTKEQVDELIQGAEWLTKNVF</sequence>
<reference evidence="1 2" key="1">
    <citation type="journal article" date="2020" name="Front. Plant Sci.">
        <title>Isolation of Rhizosphere Bacteria That Improve Quality and Water Stress Tolerance in Greenhouse Ornamentals.</title>
        <authorList>
            <person name="Nordstedt N.P."/>
            <person name="Jones M.L."/>
        </authorList>
    </citation>
    <scope>NUCLEOTIDE SEQUENCE [LARGE SCALE GENOMIC DNA]</scope>
    <source>
        <strain evidence="1 2">C6C2</strain>
    </source>
</reference>
<evidence type="ECO:0000313" key="2">
    <source>
        <dbReference type="Proteomes" id="UP000536746"/>
    </source>
</evidence>
<evidence type="ECO:0008006" key="3">
    <source>
        <dbReference type="Google" id="ProtNLM"/>
    </source>
</evidence>
<keyword evidence="2" id="KW-1185">Reference proteome</keyword>
<accession>A0ABX2M2I0</accession>
<dbReference type="Proteomes" id="UP000536746">
    <property type="component" value="Unassembled WGS sequence"/>
</dbReference>
<protein>
    <recommendedName>
        <fullName evidence="3">DUF4145 domain-containing protein</fullName>
    </recommendedName>
</protein>
<evidence type="ECO:0000313" key="1">
    <source>
        <dbReference type="EMBL" id="NUU04581.1"/>
    </source>
</evidence>
<comment type="caution">
    <text evidence="1">The sequence shown here is derived from an EMBL/GenBank/DDBJ whole genome shotgun (WGS) entry which is preliminary data.</text>
</comment>
<proteinExistence type="predicted"/>
<name>A0ABX2M2I0_9BURK</name>
<dbReference type="RefSeq" id="WP_175354959.1">
    <property type="nucleotide sequence ID" value="NZ_JABFMT010000049.1"/>
</dbReference>
<gene>
    <name evidence="1" type="ORF">HNO84_23480</name>
</gene>
<organism evidence="1 2">
    <name type="scientific">Herbaspirillum robiniae</name>
    <dbReference type="NCBI Taxonomy" id="2014887"/>
    <lineage>
        <taxon>Bacteria</taxon>
        <taxon>Pseudomonadati</taxon>
        <taxon>Pseudomonadota</taxon>
        <taxon>Betaproteobacteria</taxon>
        <taxon>Burkholderiales</taxon>
        <taxon>Oxalobacteraceae</taxon>
        <taxon>Herbaspirillum</taxon>
    </lineage>
</organism>